<accession>A0AAT9GTE4</accession>
<protein>
    <submittedName>
        <fullName evidence="1">Uncharacterized protein</fullName>
    </submittedName>
</protein>
<gene>
    <name evidence="1" type="ORF">SJAV_20770</name>
</gene>
<sequence>MDFIDLTKNIDIIEDVVKKREEFKDKLIKGQRVEFEVVDRIQVDNYSFAL</sequence>
<reference evidence="1" key="1">
    <citation type="submission" date="2024-03" db="EMBL/GenBank/DDBJ databases">
        <title>Complete genome sequence of Sulfurisphaera javensis strain KD-1.</title>
        <authorList>
            <person name="Sakai H."/>
            <person name="Nur N."/>
            <person name="Suwanto A."/>
            <person name="Kurosawa N."/>
        </authorList>
    </citation>
    <scope>NUCLEOTIDE SEQUENCE</scope>
    <source>
        <strain evidence="1">KD-1</strain>
    </source>
</reference>
<dbReference type="KEGG" id="sjv:SJAV_20770"/>
<proteinExistence type="predicted"/>
<dbReference type="EMBL" id="AP031322">
    <property type="protein sequence ID" value="BFH74133.1"/>
    <property type="molecule type" value="Genomic_DNA"/>
</dbReference>
<dbReference type="AlphaFoldDB" id="A0AAT9GTE4"/>
<organism evidence="1">
    <name type="scientific">Sulfurisphaera javensis</name>
    <dbReference type="NCBI Taxonomy" id="2049879"/>
    <lineage>
        <taxon>Archaea</taxon>
        <taxon>Thermoproteota</taxon>
        <taxon>Thermoprotei</taxon>
        <taxon>Sulfolobales</taxon>
        <taxon>Sulfolobaceae</taxon>
        <taxon>Sulfurisphaera</taxon>
    </lineage>
</organism>
<dbReference type="GeneID" id="92355027"/>
<name>A0AAT9GTE4_9CREN</name>
<evidence type="ECO:0000313" key="1">
    <source>
        <dbReference type="EMBL" id="BFH74133.1"/>
    </source>
</evidence>
<dbReference type="RefSeq" id="WP_369609673.1">
    <property type="nucleotide sequence ID" value="NZ_AP031322.1"/>
</dbReference>